<keyword evidence="4" id="KW-1185">Reference proteome</keyword>
<name>A0A9W6U074_9STRA</name>
<dbReference type="Pfam" id="PF01419">
    <property type="entry name" value="Jacalin"/>
    <property type="match status" value="1"/>
</dbReference>
<dbReference type="AlphaFoldDB" id="A0A9W6U074"/>
<protein>
    <submittedName>
        <fullName evidence="3">Unnamed protein product</fullName>
    </submittedName>
</protein>
<dbReference type="PROSITE" id="PS51752">
    <property type="entry name" value="JACALIN_LECTIN"/>
    <property type="match status" value="1"/>
</dbReference>
<accession>A0A9W6U074</accession>
<dbReference type="SUPFAM" id="SSF51101">
    <property type="entry name" value="Mannose-binding lectins"/>
    <property type="match status" value="2"/>
</dbReference>
<evidence type="ECO:0000256" key="1">
    <source>
        <dbReference type="SAM" id="MobiDB-lite"/>
    </source>
</evidence>
<dbReference type="Gene3D" id="2.100.10.30">
    <property type="entry name" value="Jacalin-like lectin domain"/>
    <property type="match status" value="2"/>
</dbReference>
<reference evidence="3" key="1">
    <citation type="submission" date="2023-04" db="EMBL/GenBank/DDBJ databases">
        <title>Phytophthora lilii NBRC 32176.</title>
        <authorList>
            <person name="Ichikawa N."/>
            <person name="Sato H."/>
            <person name="Tonouchi N."/>
        </authorList>
    </citation>
    <scope>NUCLEOTIDE SEQUENCE</scope>
    <source>
        <strain evidence="3">NBRC 32176</strain>
    </source>
</reference>
<feature type="region of interest" description="Disordered" evidence="1">
    <location>
        <begin position="66"/>
        <end position="96"/>
    </location>
</feature>
<sequence>MTIHAFFYLSFGTSAGNHGVWGTMTEDKNSVTAPEGFQLGGFFGRDGDEIDLLGAVWTSIELVTAPPTPAPTPAPAPEEGPGTVKPAGSGASGGKTTKVKRVIQLSESFGGPHGNQFSNQPSATSGQTIASLTVRGAERIDGLTLEVSAPTKQTFTHGEKASTTAPEGYQLGGFFGRDGDEIDLLGVVWTSIEVVEEAAATAVAADEDIVLSETFVGPPGIASRISMPSNLDRKQARLRSALTSELTL</sequence>
<gene>
    <name evidence="3" type="ORF">Plil01_000920200</name>
</gene>
<dbReference type="EMBL" id="BSXW01000455">
    <property type="protein sequence ID" value="GMF22924.1"/>
    <property type="molecule type" value="Genomic_DNA"/>
</dbReference>
<proteinExistence type="predicted"/>
<evidence type="ECO:0000313" key="4">
    <source>
        <dbReference type="Proteomes" id="UP001165083"/>
    </source>
</evidence>
<feature type="domain" description="Jacalin-type lectin" evidence="2">
    <location>
        <begin position="1"/>
        <end position="59"/>
    </location>
</feature>
<feature type="compositionally biased region" description="Pro residues" evidence="1">
    <location>
        <begin position="66"/>
        <end position="78"/>
    </location>
</feature>
<comment type="caution">
    <text evidence="3">The sequence shown here is derived from an EMBL/GenBank/DDBJ whole genome shotgun (WGS) entry which is preliminary data.</text>
</comment>
<dbReference type="Proteomes" id="UP001165083">
    <property type="component" value="Unassembled WGS sequence"/>
</dbReference>
<evidence type="ECO:0000313" key="3">
    <source>
        <dbReference type="EMBL" id="GMF22924.1"/>
    </source>
</evidence>
<organism evidence="3 4">
    <name type="scientific">Phytophthora lilii</name>
    <dbReference type="NCBI Taxonomy" id="2077276"/>
    <lineage>
        <taxon>Eukaryota</taxon>
        <taxon>Sar</taxon>
        <taxon>Stramenopiles</taxon>
        <taxon>Oomycota</taxon>
        <taxon>Peronosporomycetes</taxon>
        <taxon>Peronosporales</taxon>
        <taxon>Peronosporaceae</taxon>
        <taxon>Phytophthora</taxon>
    </lineage>
</organism>
<evidence type="ECO:0000259" key="2">
    <source>
        <dbReference type="PROSITE" id="PS51752"/>
    </source>
</evidence>
<dbReference type="OrthoDB" id="129055at2759"/>
<dbReference type="InterPro" id="IPR001229">
    <property type="entry name" value="Jacalin-like_lectin_dom"/>
</dbReference>
<dbReference type="InterPro" id="IPR036404">
    <property type="entry name" value="Jacalin-like_lectin_dom_sf"/>
</dbReference>